<dbReference type="InterPro" id="IPR033769">
    <property type="entry name" value="TffA_KH"/>
</dbReference>
<evidence type="ECO:0000256" key="7">
    <source>
        <dbReference type="ARBA" id="ARBA00022839"/>
    </source>
</evidence>
<dbReference type="Pfam" id="PF17214">
    <property type="entry name" value="KH_TffA"/>
    <property type="match status" value="1"/>
</dbReference>
<dbReference type="Pfam" id="PF10996">
    <property type="entry name" value="Beta-Casp"/>
    <property type="match status" value="1"/>
</dbReference>
<dbReference type="GO" id="GO:0046872">
    <property type="term" value="F:metal ion binding"/>
    <property type="evidence" value="ECO:0007669"/>
    <property type="project" value="UniProtKB-KW"/>
</dbReference>
<dbReference type="GO" id="GO:0003723">
    <property type="term" value="F:RNA binding"/>
    <property type="evidence" value="ECO:0007669"/>
    <property type="project" value="UniProtKB-KW"/>
</dbReference>
<dbReference type="SMART" id="SM00849">
    <property type="entry name" value="Lactamase_B"/>
    <property type="match status" value="1"/>
</dbReference>
<reference evidence="11" key="2">
    <citation type="journal article" date="2014" name="ISME J.">
        <title>Microbial stratification in low pH oxic and suboxic macroscopic growths along an acid mine drainage.</title>
        <authorList>
            <person name="Mendez-Garcia C."/>
            <person name="Mesa V."/>
            <person name="Sprenger R.R."/>
            <person name="Richter M."/>
            <person name="Diez M.S."/>
            <person name="Solano J."/>
            <person name="Bargiela R."/>
            <person name="Golyshina O.V."/>
            <person name="Manteca A."/>
            <person name="Ramos J.L."/>
            <person name="Gallego J.R."/>
            <person name="Llorente I."/>
            <person name="Martins Dos Santos V.A."/>
            <person name="Jensen O.N."/>
            <person name="Pelaez A.I."/>
            <person name="Sanchez J."/>
            <person name="Ferrer M."/>
        </authorList>
    </citation>
    <scope>NUCLEOTIDE SEQUENCE</scope>
</reference>
<dbReference type="GO" id="GO:0004521">
    <property type="term" value="F:RNA endonuclease activity"/>
    <property type="evidence" value="ECO:0007669"/>
    <property type="project" value="TreeGrafter"/>
</dbReference>
<reference evidence="11" key="1">
    <citation type="submission" date="2013-08" db="EMBL/GenBank/DDBJ databases">
        <authorList>
            <person name="Mendez C."/>
            <person name="Richter M."/>
            <person name="Ferrer M."/>
            <person name="Sanchez J."/>
        </authorList>
    </citation>
    <scope>NUCLEOTIDE SEQUENCE</scope>
</reference>
<gene>
    <name evidence="11" type="ORF">B1B_14406</name>
</gene>
<keyword evidence="7" id="KW-0269">Exonuclease</keyword>
<proteinExistence type="predicted"/>
<dbReference type="SMART" id="SM01027">
    <property type="entry name" value="Beta-Casp"/>
    <property type="match status" value="1"/>
</dbReference>
<dbReference type="CDD" id="cd22532">
    <property type="entry name" value="KH-II_CPSF_arch_rpt1"/>
    <property type="match status" value="1"/>
</dbReference>
<dbReference type="InterPro" id="IPR036866">
    <property type="entry name" value="RibonucZ/Hydroxyglut_hydro"/>
</dbReference>
<dbReference type="InterPro" id="IPR022712">
    <property type="entry name" value="Beta_Casp"/>
</dbReference>
<dbReference type="InterPro" id="IPR001279">
    <property type="entry name" value="Metallo-B-lactamas"/>
</dbReference>
<feature type="domain" description="Beta-Casp" evidence="10">
    <location>
        <begin position="419"/>
        <end position="544"/>
    </location>
</feature>
<sequence>MSVESLLQQTREVLKEVLPEEIEVTTIELEGPHVVVYTKQLDSFLSGGELLRQVAQRLHRRVLVRSDPSVLAEPRAAEGVIRELVPREAEINQIFFEPETGEVTIEAANPGAAIGRGASVLNELKRRIGWVPTVVRTPPIPSKTVEEVRIHLRNVFDDRRKFLRKVGNRIARDRLQEALWARSTALGGYREVGRSAHLLTTQNSRILIDCGIDPGSDRTPFFNAPEIQPLDALDAVVVTHAHLDHCGLIPTLIKYGYTGPIYSTAPTRDLMTLMLLDAIKVTNQEARRSLYDSSHVRELVSRSIPLRYGETTDIAPDVRLTLHNAGHILGSSICHFHLGDGDYNMAYTGDLKFERTWLFNPATNRFPRLETLVMESTYGGFRDVQPSRQDAVTGLARLAERVIKRQGHLLIPVFAVGRSQEVMLVLEELMRDNKIPRVPVYLDGMIFEATSIHTAYPEYLNSQLRTQIFQQGDNPFLSDVFQRVDSSQKRMSVIDDRDASIVLATSGMMSGGPVMEYFKAWAPEERNGMAFAGYQADGTFGRRLQRGMREATVMDRERAVTVPIRFEITTAEGSPGTPTGCS</sequence>
<name>T1ALW3_9ZZZZ</name>
<dbReference type="Gene3D" id="3.40.50.10890">
    <property type="match status" value="1"/>
</dbReference>
<dbReference type="Gene3D" id="3.30.300.20">
    <property type="match status" value="1"/>
</dbReference>
<dbReference type="EMBL" id="AUZY01009543">
    <property type="protein sequence ID" value="EQD41719.1"/>
    <property type="molecule type" value="Genomic_DNA"/>
</dbReference>
<keyword evidence="2" id="KW-0540">Nuclease</keyword>
<dbReference type="SUPFAM" id="SSF56281">
    <property type="entry name" value="Metallo-hydrolase/oxidoreductase"/>
    <property type="match status" value="1"/>
</dbReference>
<evidence type="ECO:0000256" key="6">
    <source>
        <dbReference type="ARBA" id="ARBA00022833"/>
    </source>
</evidence>
<dbReference type="AlphaFoldDB" id="T1ALW3"/>
<protein>
    <submittedName>
        <fullName evidence="11">mRNA 3'-end processing factor</fullName>
    </submittedName>
</protein>
<organism evidence="11">
    <name type="scientific">mine drainage metagenome</name>
    <dbReference type="NCBI Taxonomy" id="410659"/>
    <lineage>
        <taxon>unclassified sequences</taxon>
        <taxon>metagenomes</taxon>
        <taxon>ecological metagenomes</taxon>
    </lineage>
</organism>
<dbReference type="InterPro" id="IPR050698">
    <property type="entry name" value="MBL"/>
</dbReference>
<dbReference type="CDD" id="cd16295">
    <property type="entry name" value="TTHA0252-CPSF-like_MBL-fold"/>
    <property type="match status" value="1"/>
</dbReference>
<dbReference type="Pfam" id="PF00753">
    <property type="entry name" value="Lactamase_B"/>
    <property type="match status" value="1"/>
</dbReference>
<dbReference type="Gene3D" id="3.30.300.230">
    <property type="match status" value="1"/>
</dbReference>
<evidence type="ECO:0000256" key="1">
    <source>
        <dbReference type="ARBA" id="ARBA00001947"/>
    </source>
</evidence>
<evidence type="ECO:0000256" key="5">
    <source>
        <dbReference type="ARBA" id="ARBA00022801"/>
    </source>
</evidence>
<dbReference type="InterPro" id="IPR015946">
    <property type="entry name" value="KH_dom-like_a/b"/>
</dbReference>
<evidence type="ECO:0000313" key="11">
    <source>
        <dbReference type="EMBL" id="EQD41719.1"/>
    </source>
</evidence>
<evidence type="ECO:0000256" key="2">
    <source>
        <dbReference type="ARBA" id="ARBA00022722"/>
    </source>
</evidence>
<keyword evidence="3" id="KW-0479">Metal-binding</keyword>
<keyword evidence="6" id="KW-0862">Zinc</keyword>
<dbReference type="NCBIfam" id="TIGR03675">
    <property type="entry name" value="arCOG00543"/>
    <property type="match status" value="1"/>
</dbReference>
<evidence type="ECO:0000259" key="9">
    <source>
        <dbReference type="SMART" id="SM00849"/>
    </source>
</evidence>
<keyword evidence="5" id="KW-0378">Hydrolase</keyword>
<dbReference type="GO" id="GO:0004527">
    <property type="term" value="F:exonuclease activity"/>
    <property type="evidence" value="ECO:0007669"/>
    <property type="project" value="UniProtKB-KW"/>
</dbReference>
<evidence type="ECO:0000259" key="10">
    <source>
        <dbReference type="SMART" id="SM01027"/>
    </source>
</evidence>
<comment type="caution">
    <text evidence="11">The sequence shown here is derived from an EMBL/GenBank/DDBJ whole genome shotgun (WGS) entry which is preliminary data.</text>
</comment>
<dbReference type="InterPro" id="IPR019975">
    <property type="entry name" value="aCPSF1"/>
</dbReference>
<comment type="cofactor">
    <cofactor evidence="1">
        <name>Zn(2+)</name>
        <dbReference type="ChEBI" id="CHEBI:29105"/>
    </cofactor>
</comment>
<dbReference type="PANTHER" id="PTHR11203:SF51">
    <property type="entry name" value="CLEAVAGE AND POLYADENYLATION SPECIFICITY FACTOR"/>
    <property type="match status" value="1"/>
</dbReference>
<accession>T1ALW3</accession>
<dbReference type="PANTHER" id="PTHR11203">
    <property type="entry name" value="CLEAVAGE AND POLYADENYLATION SPECIFICITY FACTOR FAMILY MEMBER"/>
    <property type="match status" value="1"/>
</dbReference>
<evidence type="ECO:0000256" key="4">
    <source>
        <dbReference type="ARBA" id="ARBA00022759"/>
    </source>
</evidence>
<keyword evidence="4" id="KW-0255">Endonuclease</keyword>
<feature type="domain" description="Metallo-beta-lactamase" evidence="9">
    <location>
        <begin position="193"/>
        <end position="388"/>
    </location>
</feature>
<evidence type="ECO:0000256" key="8">
    <source>
        <dbReference type="ARBA" id="ARBA00022884"/>
    </source>
</evidence>
<evidence type="ECO:0000256" key="3">
    <source>
        <dbReference type="ARBA" id="ARBA00022723"/>
    </source>
</evidence>
<dbReference type="Gene3D" id="3.60.15.10">
    <property type="entry name" value="Ribonuclease Z/Hydroxyacylglutathione hydrolase-like"/>
    <property type="match status" value="1"/>
</dbReference>
<keyword evidence="8" id="KW-0694">RNA-binding</keyword>